<dbReference type="Proteomes" id="UP000322726">
    <property type="component" value="Chromosome"/>
</dbReference>
<dbReference type="PANTHER" id="PTHR43309">
    <property type="entry name" value="5-OXOPROLINASE SUBUNIT C"/>
    <property type="match status" value="1"/>
</dbReference>
<dbReference type="InterPro" id="IPR029000">
    <property type="entry name" value="Cyclophilin-like_dom_sf"/>
</dbReference>
<organism evidence="1 2">
    <name type="scientific">Malaciobacter pacificus</name>
    <dbReference type="NCBI Taxonomy" id="1080223"/>
    <lineage>
        <taxon>Bacteria</taxon>
        <taxon>Pseudomonadati</taxon>
        <taxon>Campylobacterota</taxon>
        <taxon>Epsilonproteobacteria</taxon>
        <taxon>Campylobacterales</taxon>
        <taxon>Arcobacteraceae</taxon>
        <taxon>Malaciobacter</taxon>
    </lineage>
</organism>
<protein>
    <submittedName>
        <fullName evidence="1">Allophanate hydrolase, subunit 2</fullName>
    </submittedName>
</protein>
<dbReference type="PANTHER" id="PTHR43309:SF5">
    <property type="entry name" value="5-OXOPROLINASE SUBUNIT C"/>
    <property type="match status" value="1"/>
</dbReference>
<reference evidence="2" key="2">
    <citation type="submission" date="2019-09" db="EMBL/GenBank/DDBJ databases">
        <title>Complete genome sequencing of four Arcobacter species reveals a diverse suite of mobile elements.</title>
        <authorList>
            <person name="On S.L.W."/>
            <person name="Miller W.G."/>
            <person name="Biggs P."/>
            <person name="Cornelius A."/>
            <person name="Vandamme P."/>
        </authorList>
    </citation>
    <scope>NUCLEOTIDE SEQUENCE [LARGE SCALE GENOMIC DNA]</scope>
    <source>
        <strain evidence="2">LMG 26638</strain>
    </source>
</reference>
<dbReference type="InterPro" id="IPR052708">
    <property type="entry name" value="PxpC"/>
</dbReference>
<accession>A0A5C2H551</accession>
<dbReference type="InterPro" id="IPR003778">
    <property type="entry name" value="CT_A_B"/>
</dbReference>
<gene>
    <name evidence="1" type="ORF">APAC_0931</name>
</gene>
<reference evidence="1 2" key="1">
    <citation type="submission" date="2019-09" db="EMBL/GenBank/DDBJ databases">
        <title>Complete genome sequencing of four Arcobacter species reveals a diverse suite of mobile elements.</title>
        <authorList>
            <person name="Miller W.G."/>
            <person name="Yee E."/>
            <person name="Bono J.L."/>
        </authorList>
    </citation>
    <scope>NUCLEOTIDE SEQUENCE [LARGE SCALE GENOMIC DNA]</scope>
    <source>
        <strain evidence="1 2">LMG 26638</strain>
    </source>
</reference>
<proteinExistence type="predicted"/>
<keyword evidence="2" id="KW-1185">Reference proteome</keyword>
<sequence length="315" mass="35631">MSLEVLNPSFFTTIQDSGRFGYSHIGVTNSGVMDEYAYNILNILLNNEQDTNVLEISFFNFEVMFLRPTKIALTGADAIIKLNNELIKPWRTHSVKSGDILKIGKFFSGSKLYLGVKGGFSIKKEFGSNSTTIKEKLGGINGEFLKTGDILNYKSYINYYDKRLKEKYIPKYSTELELRVVLSYQKDSFSKEEKDKFFSSEYIISNDFNRMACKLKGEKINSSLGGIISEGIVYGSIQIPKDGQPIILLKDRQTIGGYPKIGVVLDIDCFKLAQAKPNTKIKFKPISFESAIKKSKEFYSSFNFRKSLSKSSFES</sequence>
<dbReference type="OrthoDB" id="9768696at2"/>
<dbReference type="KEGG" id="apai:APAC_0931"/>
<dbReference type="GO" id="GO:0016787">
    <property type="term" value="F:hydrolase activity"/>
    <property type="evidence" value="ECO:0007669"/>
    <property type="project" value="UniProtKB-KW"/>
</dbReference>
<keyword evidence="1" id="KW-0378">Hydrolase</keyword>
<dbReference type="EMBL" id="CP035928">
    <property type="protein sequence ID" value="QEP34067.1"/>
    <property type="molecule type" value="Genomic_DNA"/>
</dbReference>
<dbReference type="Gene3D" id="2.40.100.10">
    <property type="entry name" value="Cyclophilin-like"/>
    <property type="match status" value="1"/>
</dbReference>
<reference evidence="1 2" key="3">
    <citation type="submission" date="2019-09" db="EMBL/GenBank/DDBJ databases">
        <title>Taxonomic note: a critical rebuttal of the proposed division of the genus Arcobacter into six genera, emended descriptions of Arcobacter anaerophilus and the genus Arcobacter, and an assessment of genus-level boundaries for Epsilonproteobacteria using in silico genomic comparator tools.</title>
        <authorList>
            <person name="On S.L.W."/>
            <person name="Miller W.G."/>
            <person name="Biggs P."/>
            <person name="Cornelius A."/>
            <person name="Vandamme P."/>
        </authorList>
    </citation>
    <scope>NUCLEOTIDE SEQUENCE [LARGE SCALE GENOMIC DNA]</scope>
    <source>
        <strain evidence="1 2">LMG 26638</strain>
    </source>
</reference>
<name>A0A5C2H551_9BACT</name>
<dbReference type="RefSeq" id="WP_130233020.1">
    <property type="nucleotide sequence ID" value="NZ_BMEF01000012.1"/>
</dbReference>
<dbReference type="Pfam" id="PF02626">
    <property type="entry name" value="CT_A_B"/>
    <property type="match status" value="1"/>
</dbReference>
<dbReference type="SUPFAM" id="SSF50891">
    <property type="entry name" value="Cyclophilin-like"/>
    <property type="match status" value="1"/>
</dbReference>
<dbReference type="AlphaFoldDB" id="A0A5C2H551"/>
<evidence type="ECO:0000313" key="2">
    <source>
        <dbReference type="Proteomes" id="UP000322726"/>
    </source>
</evidence>
<dbReference type="SMART" id="SM00797">
    <property type="entry name" value="AHS2"/>
    <property type="match status" value="1"/>
</dbReference>
<dbReference type="NCBIfam" id="TIGR00724">
    <property type="entry name" value="urea_amlyse_rel"/>
    <property type="match status" value="1"/>
</dbReference>
<evidence type="ECO:0000313" key="1">
    <source>
        <dbReference type="EMBL" id="QEP34067.1"/>
    </source>
</evidence>